<proteinExistence type="inferred from homology"/>
<evidence type="ECO:0000256" key="3">
    <source>
        <dbReference type="ARBA" id="ARBA00022840"/>
    </source>
</evidence>
<comment type="similarity">
    <text evidence="1">Belongs to the AFG1 ATPase family.</text>
</comment>
<evidence type="ECO:0000313" key="4">
    <source>
        <dbReference type="EMBL" id="TPX75513.1"/>
    </source>
</evidence>
<protein>
    <recommendedName>
        <fullName evidence="6">AAA+ ATPase domain-containing protein</fullName>
    </recommendedName>
</protein>
<dbReference type="GO" id="GO:0016887">
    <property type="term" value="F:ATP hydrolysis activity"/>
    <property type="evidence" value="ECO:0007669"/>
    <property type="project" value="InterPro"/>
</dbReference>
<dbReference type="PANTHER" id="PTHR12169">
    <property type="entry name" value="ATPASE N2B"/>
    <property type="match status" value="1"/>
</dbReference>
<dbReference type="InterPro" id="IPR027417">
    <property type="entry name" value="P-loop_NTPase"/>
</dbReference>
<organism evidence="4 5">
    <name type="scientific">Chytriomyces confervae</name>
    <dbReference type="NCBI Taxonomy" id="246404"/>
    <lineage>
        <taxon>Eukaryota</taxon>
        <taxon>Fungi</taxon>
        <taxon>Fungi incertae sedis</taxon>
        <taxon>Chytridiomycota</taxon>
        <taxon>Chytridiomycota incertae sedis</taxon>
        <taxon>Chytridiomycetes</taxon>
        <taxon>Chytridiales</taxon>
        <taxon>Chytriomycetaceae</taxon>
        <taxon>Chytriomyces</taxon>
    </lineage>
</organism>
<dbReference type="EMBL" id="QEAP01000078">
    <property type="protein sequence ID" value="TPX75513.1"/>
    <property type="molecule type" value="Genomic_DNA"/>
</dbReference>
<reference evidence="4 5" key="1">
    <citation type="journal article" date="2019" name="Sci. Rep.">
        <title>Comparative genomics of chytrid fungi reveal insights into the obligate biotrophic and pathogenic lifestyle of Synchytrium endobioticum.</title>
        <authorList>
            <person name="van de Vossenberg B.T.L.H."/>
            <person name="Warris S."/>
            <person name="Nguyen H.D.T."/>
            <person name="van Gent-Pelzer M.P.E."/>
            <person name="Joly D.L."/>
            <person name="van de Geest H.C."/>
            <person name="Bonants P.J.M."/>
            <person name="Smith D.S."/>
            <person name="Levesque C.A."/>
            <person name="van der Lee T.A.J."/>
        </authorList>
    </citation>
    <scope>NUCLEOTIDE SEQUENCE [LARGE SCALE GENOMIC DNA]</scope>
    <source>
        <strain evidence="4 5">CBS 675.73</strain>
    </source>
</reference>
<dbReference type="GO" id="GO:0005524">
    <property type="term" value="F:ATP binding"/>
    <property type="evidence" value="ECO:0007669"/>
    <property type="project" value="UniProtKB-KW"/>
</dbReference>
<dbReference type="NCBIfam" id="NF040713">
    <property type="entry name" value="ZapE"/>
    <property type="match status" value="1"/>
</dbReference>
<dbReference type="InterPro" id="IPR005654">
    <property type="entry name" value="ATPase_AFG1-like"/>
</dbReference>
<gene>
    <name evidence="4" type="ORF">CcCBS67573_g03212</name>
</gene>
<evidence type="ECO:0008006" key="6">
    <source>
        <dbReference type="Google" id="ProtNLM"/>
    </source>
</evidence>
<keyword evidence="3" id="KW-0067">ATP-binding</keyword>
<dbReference type="Pfam" id="PF03969">
    <property type="entry name" value="AFG1_ATPase"/>
    <property type="match status" value="1"/>
</dbReference>
<keyword evidence="5" id="KW-1185">Reference proteome</keyword>
<keyword evidence="2" id="KW-0547">Nucleotide-binding</keyword>
<dbReference type="PANTHER" id="PTHR12169:SF6">
    <property type="entry name" value="AFG1-LIKE ATPASE"/>
    <property type="match status" value="1"/>
</dbReference>
<dbReference type="SUPFAM" id="SSF52540">
    <property type="entry name" value="P-loop containing nucleoside triphosphate hydrolases"/>
    <property type="match status" value="1"/>
</dbReference>
<name>A0A507FGW9_9FUNG</name>
<comment type="caution">
    <text evidence="4">The sequence shown here is derived from an EMBL/GenBank/DDBJ whole genome shotgun (WGS) entry which is preliminary data.</text>
</comment>
<dbReference type="Proteomes" id="UP000320333">
    <property type="component" value="Unassembled WGS sequence"/>
</dbReference>
<dbReference type="OrthoDB" id="548867at2759"/>
<dbReference type="AlphaFoldDB" id="A0A507FGW9"/>
<dbReference type="STRING" id="246404.A0A507FGW9"/>
<evidence type="ECO:0000256" key="2">
    <source>
        <dbReference type="ARBA" id="ARBA00022741"/>
    </source>
</evidence>
<dbReference type="Gene3D" id="3.40.50.300">
    <property type="entry name" value="P-loop containing nucleotide triphosphate hydrolases"/>
    <property type="match status" value="1"/>
</dbReference>
<dbReference type="GO" id="GO:0005739">
    <property type="term" value="C:mitochondrion"/>
    <property type="evidence" value="ECO:0007669"/>
    <property type="project" value="TreeGrafter"/>
</dbReference>
<evidence type="ECO:0000256" key="1">
    <source>
        <dbReference type="ARBA" id="ARBA00010322"/>
    </source>
</evidence>
<sequence>MQKLLLTVSTARRSFTTAKTGPLHVYAAKVKQGAFREDKHQWTTVERLQSLHDTLVVHPPPAIVPVDYEDSDPKGPHRVGLEKMDDEANVFKTLYGFLSGNTRKQKKRQQESQIVPAEMYGPKGLYLHGDVGTGKTMTMDLFYHSLGIPRKRRVHFHAFMLDVHRRVHQLREERHVNYDPIPPIAQELANNAWVLCFDELQVTDIADAMLLRRLFSELYARGVVTVVTSNRPPEELYKNGLQRKSFLPTIELLKSRNIVHPLDSGIDYRQQARGAEQVFFHPLNAETSASIDSIWASITKGKEGKSSTTLSATTNDGTPITVSPRTMTFLGRTLTIPETCERSAKASFKLLCGSPHSAADFLQLASHFDTLILTDVPKMSLTQRNEARRFITLIDALYENKAKMYMSSETEASLLLVGDQDDTTSSSGAKKERDLTPADRQLMDDLKLELSHLTSSIFTGSEEAFAFQRAVSRLVEMQGSNWGTRV</sequence>
<evidence type="ECO:0000313" key="5">
    <source>
        <dbReference type="Proteomes" id="UP000320333"/>
    </source>
</evidence>
<accession>A0A507FGW9</accession>